<reference evidence="1 2" key="1">
    <citation type="submission" date="2019-11" db="EMBL/GenBank/DDBJ databases">
        <title>Whole genome sequence of Oryza granulata.</title>
        <authorList>
            <person name="Li W."/>
        </authorList>
    </citation>
    <scope>NUCLEOTIDE SEQUENCE [LARGE SCALE GENOMIC DNA]</scope>
    <source>
        <strain evidence="2">cv. Menghai</strain>
        <tissue evidence="1">Leaf</tissue>
    </source>
</reference>
<evidence type="ECO:0000313" key="2">
    <source>
        <dbReference type="Proteomes" id="UP000479710"/>
    </source>
</evidence>
<keyword evidence="2" id="KW-1185">Reference proteome</keyword>
<organism evidence="1 2">
    <name type="scientific">Oryza meyeriana var. granulata</name>
    <dbReference type="NCBI Taxonomy" id="110450"/>
    <lineage>
        <taxon>Eukaryota</taxon>
        <taxon>Viridiplantae</taxon>
        <taxon>Streptophyta</taxon>
        <taxon>Embryophyta</taxon>
        <taxon>Tracheophyta</taxon>
        <taxon>Spermatophyta</taxon>
        <taxon>Magnoliopsida</taxon>
        <taxon>Liliopsida</taxon>
        <taxon>Poales</taxon>
        <taxon>Poaceae</taxon>
        <taxon>BOP clade</taxon>
        <taxon>Oryzoideae</taxon>
        <taxon>Oryzeae</taxon>
        <taxon>Oryzinae</taxon>
        <taxon>Oryza</taxon>
        <taxon>Oryza meyeriana</taxon>
    </lineage>
</organism>
<sequence>MAHWLEDCHSPLLQIAIQLSSAGYSLVHLCDPKLLPVDSTQKRGNPTDY</sequence>
<evidence type="ECO:0000313" key="1">
    <source>
        <dbReference type="EMBL" id="KAF0926103.1"/>
    </source>
</evidence>
<name>A0A6G1EN97_9ORYZ</name>
<gene>
    <name evidence="1" type="ORF">E2562_021817</name>
</gene>
<dbReference type="AlphaFoldDB" id="A0A6G1EN97"/>
<comment type="caution">
    <text evidence="1">The sequence shown here is derived from an EMBL/GenBank/DDBJ whole genome shotgun (WGS) entry which is preliminary data.</text>
</comment>
<protein>
    <submittedName>
        <fullName evidence="1">Uncharacterized protein</fullName>
    </submittedName>
</protein>
<dbReference type="EMBL" id="SPHZ02000003">
    <property type="protein sequence ID" value="KAF0926103.1"/>
    <property type="molecule type" value="Genomic_DNA"/>
</dbReference>
<accession>A0A6G1EN97</accession>
<proteinExistence type="predicted"/>
<dbReference type="Proteomes" id="UP000479710">
    <property type="component" value="Unassembled WGS sequence"/>
</dbReference>